<reference evidence="7 8" key="1">
    <citation type="submission" date="2024-01" db="EMBL/GenBank/DDBJ databases">
        <title>A draft genome for the cacao thread blight pathogen Marasmiellus scandens.</title>
        <authorList>
            <person name="Baruah I.K."/>
            <person name="Leung J."/>
            <person name="Bukari Y."/>
            <person name="Amoako-Attah I."/>
            <person name="Meinhardt L.W."/>
            <person name="Bailey B.A."/>
            <person name="Cohen S.P."/>
        </authorList>
    </citation>
    <scope>NUCLEOTIDE SEQUENCE [LARGE SCALE GENOMIC DNA]</scope>
    <source>
        <strain evidence="7 8">GH-19</strain>
    </source>
</reference>
<name>A0ABR1J9C5_9AGAR</name>
<evidence type="ECO:0008006" key="9">
    <source>
        <dbReference type="Google" id="ProtNLM"/>
    </source>
</evidence>
<dbReference type="InterPro" id="IPR018499">
    <property type="entry name" value="Tetraspanin/Peripherin"/>
</dbReference>
<keyword evidence="3 6" id="KW-1133">Transmembrane helix</keyword>
<evidence type="ECO:0000256" key="4">
    <source>
        <dbReference type="ARBA" id="ARBA00023136"/>
    </source>
</evidence>
<comment type="caution">
    <text evidence="7">The sequence shown here is derived from an EMBL/GenBank/DDBJ whole genome shotgun (WGS) entry which is preliminary data.</text>
</comment>
<feature type="region of interest" description="Disordered" evidence="5">
    <location>
        <begin position="441"/>
        <end position="465"/>
    </location>
</feature>
<protein>
    <recommendedName>
        <fullName evidence="9">Tetraspanin Tsp2</fullName>
    </recommendedName>
</protein>
<evidence type="ECO:0000256" key="1">
    <source>
        <dbReference type="ARBA" id="ARBA00004141"/>
    </source>
</evidence>
<evidence type="ECO:0000256" key="6">
    <source>
        <dbReference type="SAM" id="Phobius"/>
    </source>
</evidence>
<feature type="compositionally biased region" description="Basic and acidic residues" evidence="5">
    <location>
        <begin position="447"/>
        <end position="458"/>
    </location>
</feature>
<evidence type="ECO:0000256" key="3">
    <source>
        <dbReference type="ARBA" id="ARBA00022989"/>
    </source>
</evidence>
<keyword evidence="8" id="KW-1185">Reference proteome</keyword>
<organism evidence="7 8">
    <name type="scientific">Marasmiellus scandens</name>
    <dbReference type="NCBI Taxonomy" id="2682957"/>
    <lineage>
        <taxon>Eukaryota</taxon>
        <taxon>Fungi</taxon>
        <taxon>Dikarya</taxon>
        <taxon>Basidiomycota</taxon>
        <taxon>Agaricomycotina</taxon>
        <taxon>Agaricomycetes</taxon>
        <taxon>Agaricomycetidae</taxon>
        <taxon>Agaricales</taxon>
        <taxon>Marasmiineae</taxon>
        <taxon>Omphalotaceae</taxon>
        <taxon>Marasmiellus</taxon>
    </lineage>
</organism>
<feature type="transmembrane region" description="Helical" evidence="6">
    <location>
        <begin position="203"/>
        <end position="230"/>
    </location>
</feature>
<comment type="subcellular location">
    <subcellularLocation>
        <location evidence="1">Membrane</location>
        <topology evidence="1">Multi-pass membrane protein</topology>
    </subcellularLocation>
</comment>
<evidence type="ECO:0000313" key="8">
    <source>
        <dbReference type="Proteomes" id="UP001498398"/>
    </source>
</evidence>
<feature type="transmembrane region" description="Helical" evidence="6">
    <location>
        <begin position="368"/>
        <end position="390"/>
    </location>
</feature>
<feature type="transmembrane region" description="Helical" evidence="6">
    <location>
        <begin position="242"/>
        <end position="262"/>
    </location>
</feature>
<dbReference type="Proteomes" id="UP001498398">
    <property type="component" value="Unassembled WGS sequence"/>
</dbReference>
<gene>
    <name evidence="7" type="ORF">VKT23_011382</name>
</gene>
<accession>A0ABR1J9C5</accession>
<dbReference type="EMBL" id="JBANRG010000024">
    <property type="protein sequence ID" value="KAK7454629.1"/>
    <property type="molecule type" value="Genomic_DNA"/>
</dbReference>
<evidence type="ECO:0000256" key="5">
    <source>
        <dbReference type="SAM" id="MobiDB-lite"/>
    </source>
</evidence>
<sequence>MQGRKELLISSGSTVNTNVRYRSGNYSRFADHAGSLEDPSIVDTHFTHSRNSSLDNHDGAEDDFVDNPQFSPNTSRQLDSIVPQRRSILSRAVSSFTPNVSLNLSRASSPSLRRSQSRYAPSRTSTLSVSSGHKSLISSIGTTDKFTNKWPTPRNLKDIETRSSRSSGNNVTGIGMAKAAATALEEGRGLGFDMVGKWTGFKWCLLASVITIFCYGTAAMVCAILTWYRAWDHADVMYVADWDVIVLITMAASILLFTALLGLTGTLLNSRPILATYTLLLWPALISLLAVGYTSYKRYAFRLDLKLNLYWSQYYTPLGRLLIQNSLRCCGYYNPLHEATLSKKCYPRTSLPGCKGKLYRFEKYNLSMIWSATFSIVPLHLLNIITALLCSNHVTREFGKGIMPKQYRLSHLDLREDAEKIEQEFRKAGIERIRRPQWSRASSNATLREDREDKRPLLSEHVGGY</sequence>
<proteinExistence type="predicted"/>
<keyword evidence="2 6" id="KW-0812">Transmembrane</keyword>
<feature type="transmembrane region" description="Helical" evidence="6">
    <location>
        <begin position="274"/>
        <end position="296"/>
    </location>
</feature>
<dbReference type="Pfam" id="PF00335">
    <property type="entry name" value="Tetraspanin"/>
    <property type="match status" value="1"/>
</dbReference>
<evidence type="ECO:0000256" key="2">
    <source>
        <dbReference type="ARBA" id="ARBA00022692"/>
    </source>
</evidence>
<feature type="region of interest" description="Disordered" evidence="5">
    <location>
        <begin position="104"/>
        <end position="126"/>
    </location>
</feature>
<feature type="compositionally biased region" description="Low complexity" evidence="5">
    <location>
        <begin position="104"/>
        <end position="118"/>
    </location>
</feature>
<evidence type="ECO:0000313" key="7">
    <source>
        <dbReference type="EMBL" id="KAK7454629.1"/>
    </source>
</evidence>
<keyword evidence="4 6" id="KW-0472">Membrane</keyword>